<name>A0A1I6J7F4_9EURY</name>
<feature type="region of interest" description="Disordered" evidence="1">
    <location>
        <begin position="142"/>
        <end position="167"/>
    </location>
</feature>
<sequence>MFDDSTRRRFVAGLVSVRVAGLSGCLGGHPTAEAGSSGTGERDGTGTGTATPSAERRPVTVDADARERLDDTLVGLVEADDRSAYADREGLTYDEGRVLVVVELRGGADPPSSPPFDATARHGSLVEGRVAVEALPALATADGVASVRPPQTPVKHDPSAALGRGGT</sequence>
<dbReference type="RefSeq" id="WP_089811271.1">
    <property type="nucleotide sequence ID" value="NZ_FOYT01000006.1"/>
</dbReference>
<feature type="region of interest" description="Disordered" evidence="1">
    <location>
        <begin position="25"/>
        <end position="66"/>
    </location>
</feature>
<dbReference type="OrthoDB" id="384631at2157"/>
<evidence type="ECO:0000313" key="2">
    <source>
        <dbReference type="EMBL" id="SFR74903.1"/>
    </source>
</evidence>
<evidence type="ECO:0000313" key="3">
    <source>
        <dbReference type="Proteomes" id="UP000198531"/>
    </source>
</evidence>
<feature type="compositionally biased region" description="Basic and acidic residues" evidence="1">
    <location>
        <begin position="54"/>
        <end position="66"/>
    </location>
</feature>
<dbReference type="InterPro" id="IPR006311">
    <property type="entry name" value="TAT_signal"/>
</dbReference>
<dbReference type="PROSITE" id="PS51318">
    <property type="entry name" value="TAT"/>
    <property type="match status" value="1"/>
</dbReference>
<dbReference type="Proteomes" id="UP000198531">
    <property type="component" value="Unassembled WGS sequence"/>
</dbReference>
<evidence type="ECO:0000256" key="1">
    <source>
        <dbReference type="SAM" id="MobiDB-lite"/>
    </source>
</evidence>
<dbReference type="AlphaFoldDB" id="A0A1I6J7F4"/>
<accession>A0A1I6J7F4</accession>
<dbReference type="STRING" id="553469.SAMN04487947_4157"/>
<keyword evidence="3" id="KW-1185">Reference proteome</keyword>
<gene>
    <name evidence="2" type="ORF">SAMN04487947_4157</name>
</gene>
<reference evidence="3" key="1">
    <citation type="submission" date="2016-10" db="EMBL/GenBank/DDBJ databases">
        <authorList>
            <person name="Varghese N."/>
            <person name="Submissions S."/>
        </authorList>
    </citation>
    <scope>NUCLEOTIDE SEQUENCE [LARGE SCALE GENOMIC DNA]</scope>
    <source>
        <strain evidence="3">CGMCC 1.7736</strain>
    </source>
</reference>
<dbReference type="EMBL" id="FOYT01000006">
    <property type="protein sequence ID" value="SFR74903.1"/>
    <property type="molecule type" value="Genomic_DNA"/>
</dbReference>
<organism evidence="2 3">
    <name type="scientific">Halogeometricum rufum</name>
    <dbReference type="NCBI Taxonomy" id="553469"/>
    <lineage>
        <taxon>Archaea</taxon>
        <taxon>Methanobacteriati</taxon>
        <taxon>Methanobacteriota</taxon>
        <taxon>Stenosarchaea group</taxon>
        <taxon>Halobacteria</taxon>
        <taxon>Halobacteriales</taxon>
        <taxon>Haloferacaceae</taxon>
        <taxon>Halogeometricum</taxon>
    </lineage>
</organism>
<protein>
    <submittedName>
        <fullName evidence="2">Uncharacterized protein</fullName>
    </submittedName>
</protein>
<proteinExistence type="predicted"/>